<proteinExistence type="predicted"/>
<dbReference type="OrthoDB" id="5226662at2759"/>
<dbReference type="EMBL" id="KE148163">
    <property type="protein sequence ID" value="EPE04075.1"/>
    <property type="molecule type" value="Genomic_DNA"/>
</dbReference>
<dbReference type="STRING" id="1262450.S3CTQ2"/>
<evidence type="ECO:0000256" key="1">
    <source>
        <dbReference type="SAM" id="MobiDB-lite"/>
    </source>
</evidence>
<name>S3CTQ2_OPHP1</name>
<dbReference type="Pfam" id="PF26118">
    <property type="entry name" value="DUF8035"/>
    <property type="match status" value="1"/>
</dbReference>
<feature type="compositionally biased region" description="Low complexity" evidence="1">
    <location>
        <begin position="555"/>
        <end position="578"/>
    </location>
</feature>
<feature type="compositionally biased region" description="Low complexity" evidence="1">
    <location>
        <begin position="522"/>
        <end position="543"/>
    </location>
</feature>
<evidence type="ECO:0000313" key="4">
    <source>
        <dbReference type="Proteomes" id="UP000016923"/>
    </source>
</evidence>
<feature type="compositionally biased region" description="Basic and acidic residues" evidence="1">
    <location>
        <begin position="817"/>
        <end position="874"/>
    </location>
</feature>
<dbReference type="HOGENOM" id="CLU_013057_0_0_1"/>
<dbReference type="VEuPathDB" id="FungiDB:F503_04923"/>
<dbReference type="eggNOG" id="ENOG502S9NK">
    <property type="taxonomic scope" value="Eukaryota"/>
</dbReference>
<feature type="region of interest" description="Disordered" evidence="1">
    <location>
        <begin position="373"/>
        <end position="400"/>
    </location>
</feature>
<feature type="region of interest" description="Disordered" evidence="1">
    <location>
        <begin position="105"/>
        <end position="126"/>
    </location>
</feature>
<evidence type="ECO:0000313" key="3">
    <source>
        <dbReference type="EMBL" id="EPE04075.1"/>
    </source>
</evidence>
<accession>S3CTQ2</accession>
<feature type="domain" description="DUF8035" evidence="2">
    <location>
        <begin position="606"/>
        <end position="658"/>
    </location>
</feature>
<feature type="compositionally biased region" description="Basic and acidic residues" evidence="1">
    <location>
        <begin position="882"/>
        <end position="931"/>
    </location>
</feature>
<organism evidence="3 4">
    <name type="scientific">Ophiostoma piceae (strain UAMH 11346)</name>
    <name type="common">Sap stain fungus</name>
    <dbReference type="NCBI Taxonomy" id="1262450"/>
    <lineage>
        <taxon>Eukaryota</taxon>
        <taxon>Fungi</taxon>
        <taxon>Dikarya</taxon>
        <taxon>Ascomycota</taxon>
        <taxon>Pezizomycotina</taxon>
        <taxon>Sordariomycetes</taxon>
        <taxon>Sordariomycetidae</taxon>
        <taxon>Ophiostomatales</taxon>
        <taxon>Ophiostomataceae</taxon>
        <taxon>Ophiostoma</taxon>
    </lineage>
</organism>
<feature type="region of interest" description="Disordered" evidence="1">
    <location>
        <begin position="654"/>
        <end position="993"/>
    </location>
</feature>
<feature type="compositionally biased region" description="Low complexity" evidence="1">
    <location>
        <begin position="109"/>
        <end position="126"/>
    </location>
</feature>
<gene>
    <name evidence="3" type="ORF">F503_04923</name>
</gene>
<keyword evidence="4" id="KW-1185">Reference proteome</keyword>
<dbReference type="InterPro" id="IPR058348">
    <property type="entry name" value="DUF8035"/>
</dbReference>
<dbReference type="Proteomes" id="UP000016923">
    <property type="component" value="Unassembled WGS sequence"/>
</dbReference>
<feature type="compositionally biased region" description="Polar residues" evidence="1">
    <location>
        <begin position="934"/>
        <end position="945"/>
    </location>
</feature>
<dbReference type="AlphaFoldDB" id="S3CTQ2"/>
<feature type="compositionally biased region" description="Basic and acidic residues" evidence="1">
    <location>
        <begin position="952"/>
        <end position="990"/>
    </location>
</feature>
<protein>
    <recommendedName>
        <fullName evidence="2">DUF8035 domain-containing protein</fullName>
    </recommendedName>
</protein>
<evidence type="ECO:0000259" key="2">
    <source>
        <dbReference type="Pfam" id="PF26118"/>
    </source>
</evidence>
<dbReference type="PANTHER" id="PTHR42081:SF2">
    <property type="entry name" value="NIPPED-B-LIKE PROTEIN B"/>
    <property type="match status" value="1"/>
</dbReference>
<feature type="compositionally biased region" description="Basic residues" evidence="1">
    <location>
        <begin position="793"/>
        <end position="816"/>
    </location>
</feature>
<dbReference type="PANTHER" id="PTHR42081">
    <property type="entry name" value="ZINC FINGER PROTEIN DHHC DOMAIN CONTAINING PROTEIN"/>
    <property type="match status" value="1"/>
</dbReference>
<reference evidence="3 4" key="1">
    <citation type="journal article" date="2013" name="BMC Genomics">
        <title>The genome and transcriptome of the pine saprophyte Ophiostoma piceae, and a comparison with the bark beetle-associated pine pathogen Grosmannia clavigera.</title>
        <authorList>
            <person name="Haridas S."/>
            <person name="Wang Y."/>
            <person name="Lim L."/>
            <person name="Massoumi Alamouti S."/>
            <person name="Jackman S."/>
            <person name="Docking R."/>
            <person name="Robertson G."/>
            <person name="Birol I."/>
            <person name="Bohlmann J."/>
            <person name="Breuil C."/>
        </authorList>
    </citation>
    <scope>NUCLEOTIDE SEQUENCE [LARGE SCALE GENOMIC DNA]</scope>
    <source>
        <strain evidence="3 4">UAMH 11346</strain>
    </source>
</reference>
<sequence>MTPGRISNADAVEAIDSRLRSLYRGFRDFGPNNPQLTTTIRQLHSVLKGLRLEAQEPNGPLNAASPTYSDASSRQLTPILKECDASLKVFATIVGKYRPTLDSRSNSFGSITSADSNSSSDISGHSFSTPVSVTVSPLARVLPVDYVGQTTDDQLAVVRSRFITHATRLASLLEAMKSPRPPYPSAPATSYFQSSSPTRMSSYSPHISPPISPMPSDDDDGLETIKDRIDSIAVRLAHQDLVSASLFSTASIDELWNIFYTELTYEGFSSNTLSEQKDILRAYIQDLGSRGFFKGTDAPSPQLPPREYLHSLPNYMVPGQAPATSSPQGSYPPDGLSPKEVVQPFDNNSKYHHSVKDSRLAPQFREGEVYIPYRPAPGSEFAHNSGPPHPKGEPKYTTTPPESVVADQQLALSPSAMANHANTPRTVPVHQHPSSLSSQLAIRDLPSSPPRDDSEDAFNENGFNFISTRRLLEIDWFGREQAAGRLGVTYTPPQLLEHGSHFSQAFPALATSPTAAAIVRQNSLQSQLSQSPSSPSRSSFFPPTSAGGFAPPPYHHSSSVSHPPATSHAAFGIMIPGSAAPPSPSQIPAGAELGPDSFGKPIPPDAIWTRITRKRISPEVLARAGVRFEARPTFVAILGVLSREQIAEYARQSVEARRSWRHSNPRNERPSPTGTSPPDYTARPERRQSMSGAGSDKHEREAVAAGLRAQTFPLAGTSPSSRDRDSSSIAGTANGSQGKGGAYPFIVSPPATEVDTSGTEGAPKSILKNKNKNKVRYRDGELVEVSPDESSRSHRHSRSYGDNHRHRSKSRAKSRHRDSDSRRDSSRHRDDEREHRKNSDRSRRRDDYDRDSDRDRERDHARNRSRHRDQDHDSSRRRHHRDDRSHDRERDDTRHRDRSRDRERHRDRDHDRERERDRSRDRERERDRDRTSSNSLTHQKSSYNLSSRGNRSGRDSRDSRDGRDGRDKRDGRDRDRDSPDHDSRERDDGRKRLRDTISAAGIGGVAGSFFSVLTEAASSF</sequence>
<feature type="region of interest" description="Disordered" evidence="1">
    <location>
        <begin position="522"/>
        <end position="605"/>
    </location>
</feature>